<dbReference type="Gene3D" id="3.30.1330.30">
    <property type="match status" value="1"/>
</dbReference>
<dbReference type="PANTHER" id="PTHR46103:SF1">
    <property type="entry name" value="RRNA METHYLTRANSFERASE 1, MITOCHONDRIAL"/>
    <property type="match status" value="1"/>
</dbReference>
<evidence type="ECO:0000256" key="5">
    <source>
        <dbReference type="ARBA" id="ARBA00022679"/>
    </source>
</evidence>
<dbReference type="Pfam" id="PF08032">
    <property type="entry name" value="SpoU_sub_bind"/>
    <property type="match status" value="1"/>
</dbReference>
<keyword evidence="7" id="KW-0809">Transit peptide</keyword>
<dbReference type="GO" id="GO:0016435">
    <property type="term" value="F:rRNA (guanine) methyltransferase activity"/>
    <property type="evidence" value="ECO:0007669"/>
    <property type="project" value="TreeGrafter"/>
</dbReference>
<evidence type="ECO:0000259" key="11">
    <source>
        <dbReference type="SMART" id="SM00967"/>
    </source>
</evidence>
<dbReference type="GO" id="GO:0003723">
    <property type="term" value="F:RNA binding"/>
    <property type="evidence" value="ECO:0007669"/>
    <property type="project" value="InterPro"/>
</dbReference>
<dbReference type="STRING" id="623744.A0A553MMB6"/>
<keyword evidence="4" id="KW-0489">Methyltransferase</keyword>
<comment type="subcellular location">
    <subcellularLocation>
        <location evidence="1">Mitochondrion</location>
    </subcellularLocation>
</comment>
<reference evidence="12 13" key="1">
    <citation type="journal article" date="2019" name="Sci. Data">
        <title>Hybrid genome assembly and annotation of Danionella translucida.</title>
        <authorList>
            <person name="Kadobianskyi M."/>
            <person name="Schulze L."/>
            <person name="Schuelke M."/>
            <person name="Judkewitz B."/>
        </authorList>
    </citation>
    <scope>NUCLEOTIDE SEQUENCE [LARGE SCALE GENOMIC DNA]</scope>
    <source>
        <strain evidence="12 13">Bolton</strain>
    </source>
</reference>
<dbReference type="Gene3D" id="3.40.1280.10">
    <property type="match status" value="1"/>
</dbReference>
<dbReference type="Proteomes" id="UP000316079">
    <property type="component" value="Unassembled WGS sequence"/>
</dbReference>
<dbReference type="InterPro" id="IPR029028">
    <property type="entry name" value="Alpha/beta_knot_MTases"/>
</dbReference>
<evidence type="ECO:0000313" key="13">
    <source>
        <dbReference type="Proteomes" id="UP000316079"/>
    </source>
</evidence>
<keyword evidence="6" id="KW-0949">S-adenosyl-L-methionine</keyword>
<organism evidence="12 13">
    <name type="scientific">Danionella cerebrum</name>
    <dbReference type="NCBI Taxonomy" id="2873325"/>
    <lineage>
        <taxon>Eukaryota</taxon>
        <taxon>Metazoa</taxon>
        <taxon>Chordata</taxon>
        <taxon>Craniata</taxon>
        <taxon>Vertebrata</taxon>
        <taxon>Euteleostomi</taxon>
        <taxon>Actinopterygii</taxon>
        <taxon>Neopterygii</taxon>
        <taxon>Teleostei</taxon>
        <taxon>Ostariophysi</taxon>
        <taxon>Cypriniformes</taxon>
        <taxon>Danionidae</taxon>
        <taxon>Danioninae</taxon>
        <taxon>Danionella</taxon>
    </lineage>
</organism>
<evidence type="ECO:0000256" key="9">
    <source>
        <dbReference type="ARBA" id="ARBA00034881"/>
    </source>
</evidence>
<dbReference type="GO" id="GO:0005739">
    <property type="term" value="C:mitochondrion"/>
    <property type="evidence" value="ECO:0007669"/>
    <property type="project" value="UniProtKB-SubCell"/>
</dbReference>
<dbReference type="InterPro" id="IPR013123">
    <property type="entry name" value="SpoU_subst-bd"/>
</dbReference>
<dbReference type="InterPro" id="IPR047261">
    <property type="entry name" value="MRM1_MeTrfase_dom"/>
</dbReference>
<evidence type="ECO:0000256" key="4">
    <source>
        <dbReference type="ARBA" id="ARBA00022603"/>
    </source>
</evidence>
<protein>
    <recommendedName>
        <fullName evidence="9">rRNA methyltransferase 1, mitochondrial</fullName>
    </recommendedName>
</protein>
<evidence type="ECO:0000256" key="6">
    <source>
        <dbReference type="ARBA" id="ARBA00022691"/>
    </source>
</evidence>
<dbReference type="InterPro" id="IPR047182">
    <property type="entry name" value="MRM1"/>
</dbReference>
<dbReference type="SMART" id="SM00967">
    <property type="entry name" value="SpoU_sub_bind"/>
    <property type="match status" value="1"/>
</dbReference>
<proteinExistence type="inferred from homology"/>
<dbReference type="SUPFAM" id="SSF55315">
    <property type="entry name" value="L30e-like"/>
    <property type="match status" value="1"/>
</dbReference>
<dbReference type="EMBL" id="SRMA01027351">
    <property type="protein sequence ID" value="TRY54313.1"/>
    <property type="molecule type" value="Genomic_DNA"/>
</dbReference>
<dbReference type="InterPro" id="IPR001537">
    <property type="entry name" value="SpoU_MeTrfase"/>
</dbReference>
<keyword evidence="5" id="KW-0808">Transferase</keyword>
<dbReference type="SUPFAM" id="SSF75217">
    <property type="entry name" value="alpha/beta knot"/>
    <property type="match status" value="1"/>
</dbReference>
<evidence type="ECO:0000256" key="3">
    <source>
        <dbReference type="ARBA" id="ARBA00022552"/>
    </source>
</evidence>
<evidence type="ECO:0000256" key="2">
    <source>
        <dbReference type="ARBA" id="ARBA00007228"/>
    </source>
</evidence>
<dbReference type="Pfam" id="PF00588">
    <property type="entry name" value="SpoU_methylase"/>
    <property type="match status" value="1"/>
</dbReference>
<dbReference type="InterPro" id="IPR029026">
    <property type="entry name" value="tRNA_m1G_MTases_N"/>
</dbReference>
<dbReference type="CDD" id="cd18105">
    <property type="entry name" value="SpoU-like_MRM1"/>
    <property type="match status" value="1"/>
</dbReference>
<keyword evidence="13" id="KW-1185">Reference proteome</keyword>
<evidence type="ECO:0000256" key="10">
    <source>
        <dbReference type="SAM" id="MobiDB-lite"/>
    </source>
</evidence>
<dbReference type="InterPro" id="IPR029064">
    <property type="entry name" value="Ribosomal_eL30-like_sf"/>
</dbReference>
<comment type="caution">
    <text evidence="12">The sequence shown here is derived from an EMBL/GenBank/DDBJ whole genome shotgun (WGS) entry which is preliminary data.</text>
</comment>
<dbReference type="AlphaFoldDB" id="A0A553MMB6"/>
<accession>A0A553MMB6</accession>
<keyword evidence="3" id="KW-0698">rRNA processing</keyword>
<dbReference type="OrthoDB" id="270651at2759"/>
<sequence length="356" mass="40004">MQMWKTSSRVFLVSNITSYREMLAHFSTKSLSQHSWRAFLCPRDSVLDGRNLCNKFKKIGLSMQHNRASTRDTNHKPTKTKGRLSQPHMSLKTKGKLSPELQKLRFEDLRETKTVGVLKYPVSKEKEPLEIVFGVAPCFLALTQGRRKAHRLFVKNGGGQNRETFQNVCQEAVRQGVVIHRVDKKALDKMCSGKVHQGLCLEASPLEFITGDRLMVSHEVKKPKPLWLILDGVQDPMNLGAILRTTYYLGVDRIVCSIHNSCPLTPTVSKASSGVMEIMKVFGHSNLKMMVEEKMNQGWQVVGTVGFEEAQSQTKVLACSEFRISGPTLLLMGGEGYGLSPELRELCILLHSVLYS</sequence>
<evidence type="ECO:0000256" key="1">
    <source>
        <dbReference type="ARBA" id="ARBA00004173"/>
    </source>
</evidence>
<dbReference type="PANTHER" id="PTHR46103">
    <property type="entry name" value="RRNA METHYLTRANSFERASE 1, MITOCHONDRIAL"/>
    <property type="match status" value="1"/>
</dbReference>
<evidence type="ECO:0000256" key="7">
    <source>
        <dbReference type="ARBA" id="ARBA00022946"/>
    </source>
</evidence>
<feature type="domain" description="RNA 2-O ribose methyltransferase substrate binding" evidence="11">
    <location>
        <begin position="131"/>
        <end position="209"/>
    </location>
</feature>
<feature type="region of interest" description="Disordered" evidence="10">
    <location>
        <begin position="64"/>
        <end position="94"/>
    </location>
</feature>
<gene>
    <name evidence="12" type="ORF">DNTS_021291</name>
</gene>
<keyword evidence="8" id="KW-0496">Mitochondrion</keyword>
<evidence type="ECO:0000256" key="8">
    <source>
        <dbReference type="ARBA" id="ARBA00023128"/>
    </source>
</evidence>
<comment type="similarity">
    <text evidence="2">Belongs to the class IV-like SAM-binding methyltransferase superfamily. RNA methyltransferase TrmH family.</text>
</comment>
<name>A0A553MMB6_9TELE</name>
<evidence type="ECO:0000313" key="12">
    <source>
        <dbReference type="EMBL" id="TRY54313.1"/>
    </source>
</evidence>